<dbReference type="GO" id="GO:0046872">
    <property type="term" value="F:metal ion binding"/>
    <property type="evidence" value="ECO:0007669"/>
    <property type="project" value="InterPro"/>
</dbReference>
<evidence type="ECO:0000313" key="3">
    <source>
        <dbReference type="EMBL" id="VIO92603.1"/>
    </source>
</evidence>
<dbReference type="FunFam" id="3.30.830.10:FF:000015">
    <property type="entry name" value="Putative zinc metalloprotease"/>
    <property type="match status" value="1"/>
</dbReference>
<dbReference type="STRING" id="6279.A0A5S6PGB0"/>
<dbReference type="InterPro" id="IPR007863">
    <property type="entry name" value="Peptidase_M16_C"/>
</dbReference>
<protein>
    <submittedName>
        <fullName evidence="5">Hypothetical 111.2 kDa protein C05D11.1 in chromosome III, putative</fullName>
    </submittedName>
</protein>
<keyword evidence="4" id="KW-1185">Reference proteome</keyword>
<evidence type="ECO:0000313" key="5">
    <source>
        <dbReference type="WBParaSite" id="Bm1978b.1"/>
    </source>
</evidence>
<dbReference type="InterPro" id="IPR011249">
    <property type="entry name" value="Metalloenz_LuxS/M16"/>
</dbReference>
<dbReference type="WBParaSite" id="Bm1978b.1">
    <property type="protein sequence ID" value="Bm1978b.1"/>
    <property type="gene ID" value="WBGene00222239"/>
</dbReference>
<dbReference type="Pfam" id="PF00675">
    <property type="entry name" value="Peptidase_M16"/>
    <property type="match status" value="1"/>
</dbReference>
<gene>
    <name evidence="3 5" type="primary">Bm1978</name>
    <name evidence="3" type="ORF">BM_BM1978</name>
</gene>
<dbReference type="Gene3D" id="3.30.830.10">
    <property type="entry name" value="Metalloenzyme, LuxS/M16 peptidase-like"/>
    <property type="match status" value="4"/>
</dbReference>
<dbReference type="KEGG" id="bmy:BM_BM1978"/>
<dbReference type="CTD" id="6099294"/>
<accession>A0A5S6PGB0</accession>
<reference evidence="3" key="2">
    <citation type="submission" date="2019-04" db="EMBL/GenBank/DDBJ databases">
        <authorList>
            <person name="Howe K."/>
            <person name="Paulini M."/>
            <person name="Williams G."/>
        </authorList>
    </citation>
    <scope>NUCLEOTIDE SEQUENCE [LARGE SCALE GENOMIC DNA]</scope>
    <source>
        <strain evidence="3">FR3</strain>
    </source>
</reference>
<evidence type="ECO:0000259" key="2">
    <source>
        <dbReference type="Pfam" id="PF05193"/>
    </source>
</evidence>
<proteinExistence type="predicted"/>
<feature type="domain" description="Peptidase M16 C-terminal" evidence="2">
    <location>
        <begin position="230"/>
        <end position="405"/>
    </location>
</feature>
<dbReference type="AlphaFoldDB" id="A0A4E9F703"/>
<dbReference type="Pfam" id="PF05193">
    <property type="entry name" value="Peptidase_M16_C"/>
    <property type="match status" value="2"/>
</dbReference>
<dbReference type="PANTHER" id="PTHR43016">
    <property type="entry name" value="PRESEQUENCE PROTEASE"/>
    <property type="match status" value="1"/>
</dbReference>
<evidence type="ECO:0000259" key="1">
    <source>
        <dbReference type="Pfam" id="PF00675"/>
    </source>
</evidence>
<dbReference type="EMBL" id="CAAKNF010000192">
    <property type="protein sequence ID" value="VIO92603.1"/>
    <property type="molecule type" value="Genomic_DNA"/>
</dbReference>
<dbReference type="InterPro" id="IPR011765">
    <property type="entry name" value="Pept_M16_N"/>
</dbReference>
<dbReference type="SUPFAM" id="SSF63411">
    <property type="entry name" value="LuxS/MPP-like metallohydrolase"/>
    <property type="match status" value="4"/>
</dbReference>
<feature type="domain" description="Peptidase M16 C-terminal" evidence="2">
    <location>
        <begin position="812"/>
        <end position="923"/>
    </location>
</feature>
<name>A0A4E9F703_BRUMA</name>
<dbReference type="OrthoDB" id="5809639at2759"/>
<dbReference type="RefSeq" id="XP_001895847.2">
    <property type="nucleotide sequence ID" value="XM_001895812.2"/>
</dbReference>
<reference evidence="5" key="3">
    <citation type="submission" date="2019-12" db="UniProtKB">
        <authorList>
            <consortium name="WormBaseParasite"/>
        </authorList>
    </citation>
    <scope>IDENTIFICATION</scope>
</reference>
<feature type="domain" description="Peptidase M16 N-terminal" evidence="1">
    <location>
        <begin position="85"/>
        <end position="174"/>
    </location>
</feature>
<accession>A0A4E9F703</accession>
<evidence type="ECO:0000313" key="4">
    <source>
        <dbReference type="Proteomes" id="UP000006672"/>
    </source>
</evidence>
<organism evidence="3">
    <name type="scientific">Brugia malayi</name>
    <name type="common">Filarial nematode worm</name>
    <dbReference type="NCBI Taxonomy" id="6279"/>
    <lineage>
        <taxon>Eukaryota</taxon>
        <taxon>Metazoa</taxon>
        <taxon>Ecdysozoa</taxon>
        <taxon>Nematoda</taxon>
        <taxon>Chromadorea</taxon>
        <taxon>Rhabditida</taxon>
        <taxon>Spirurina</taxon>
        <taxon>Spiruromorpha</taxon>
        <taxon>Filarioidea</taxon>
        <taxon>Onchocercidae</taxon>
        <taxon>Brugia</taxon>
    </lineage>
</organism>
<reference evidence="4" key="1">
    <citation type="journal article" date="2007" name="Science">
        <title>Draft genome of the filarial nematode parasite Brugia malayi.</title>
        <authorList>
            <person name="Ghedin E."/>
            <person name="Wang S."/>
            <person name="Spiro D."/>
            <person name="Caler E."/>
            <person name="Zhao Q."/>
            <person name="Crabtree J."/>
            <person name="Allen J.E."/>
            <person name="Delcher A.L."/>
            <person name="Guiliano D.B."/>
            <person name="Miranda-Saavedra D."/>
            <person name="Angiuoli S.V."/>
            <person name="Creasy T."/>
            <person name="Amedeo P."/>
            <person name="Haas B."/>
            <person name="El-Sayed N.M."/>
            <person name="Wortman J.R."/>
            <person name="Feldblyum T."/>
            <person name="Tallon L."/>
            <person name="Schatz M."/>
            <person name="Shumway M."/>
            <person name="Koo H."/>
            <person name="Salzberg S.L."/>
            <person name="Schobel S."/>
            <person name="Pertea M."/>
            <person name="Pop M."/>
            <person name="White O."/>
            <person name="Barton G.J."/>
            <person name="Carlow C.K."/>
            <person name="Crawford M.J."/>
            <person name="Daub J."/>
            <person name="Dimmic M.W."/>
            <person name="Estes C.F."/>
            <person name="Foster J.M."/>
            <person name="Ganatra M."/>
            <person name="Gregory W.F."/>
            <person name="Johnson N.M."/>
            <person name="Jin J."/>
            <person name="Komuniecki R."/>
            <person name="Korf I."/>
            <person name="Kumar S."/>
            <person name="Laney S."/>
            <person name="Li B.W."/>
            <person name="Li W."/>
            <person name="Lindblom T.H."/>
            <person name="Lustigman S."/>
            <person name="Ma D."/>
            <person name="Maina C.V."/>
            <person name="Martin D.M."/>
            <person name="McCarter J.P."/>
            <person name="McReynolds L."/>
            <person name="Mitreva M."/>
            <person name="Nutman T.B."/>
            <person name="Parkinson J."/>
            <person name="Peregrin-Alvarez J.M."/>
            <person name="Poole C."/>
            <person name="Ren Q."/>
            <person name="Saunders L."/>
            <person name="Sluder A.E."/>
            <person name="Smith K."/>
            <person name="Stanke M."/>
            <person name="Unnasch T.R."/>
            <person name="Ware J."/>
            <person name="Wei A.D."/>
            <person name="Weil G."/>
            <person name="Williams D.J."/>
            <person name="Zhang Y."/>
            <person name="Williams S.A."/>
            <person name="Fraser-Liggett C."/>
            <person name="Slatko B."/>
            <person name="Blaxter M.L."/>
            <person name="Scott A.L."/>
        </authorList>
    </citation>
    <scope>NUCLEOTIDE SEQUENCE</scope>
    <source>
        <strain evidence="4">FR3</strain>
    </source>
</reference>
<dbReference type="Proteomes" id="UP000006672">
    <property type="component" value="Unassembled WGS sequence"/>
</dbReference>
<dbReference type="PANTHER" id="PTHR43016:SF16">
    <property type="entry name" value="METALLOPROTEASE, PUTATIVE (AFU_ORTHOLOGUE AFUA_4G07610)-RELATED"/>
    <property type="match status" value="1"/>
</dbReference>
<sequence length="1020" mass="118321">MKKLFTSYSYLSKMNCHHIMQRYFSQNNFNGHINKLEKGWTPGIPYEVNGDIPLVIYTSNCSKLRVAIAETPGPLVKGLISFVTEALDNNGLPHTLEHLIFMGSKKYPYKGVLDLIANRCMASGTNAFTAQDHTAYELTTVGSDGFLKILPIYIDHLLSPTLTDAQFMTEVHHINGKGENAGVVYSEMQEYESEMSNIVSWKRKELFYPEYNPYRVETGGRLAALRKTCNMEKIRRYHHDFYHISNMFVTVCGSIDHSKLLQILSSIEETSQQRVPHLFNKPFRNTMLVFTESQERQIVCPSEDEKLGTVEIAWIGPSNNYEELRKLEVLANYLSDTAASPLQQDFVQLDEQLASSVHFYVREQCISEIVLCFNGVPVNELPNIKRKFFDKTLPETFEKNFDPERMENVITHMMDKELSKMETDCHNVIFDIMCMYQIYGKFRELTMRLNYVTELRRMLVLKPEDWMRLSHRYLIRKCVCVMGYPSQAEVTRIATTEKKRIEEQRKKLGKDGLRRCAEKLEKALHETTAQKPPPELLSEMMIHELENFATFNVQTLHARTGQNDNEIFKLPLPVLIHSVETHFVKLILVWDTKLIPLELRLWLMLYFELIFQSPAIIDDRKLSYEEIANLYTRDLVSYSANIGVLDHFDRFCSLTLKTVPERYVIMLSWLTTFVRGIIFEAERVKVTVQSLIADADEEKRDGCEMQNALLHTALFHKDSNYMCGLVQLEEFHKNVLMLTKENPTYVIDKLEKLREALMNAPINLHIICNTEKIMPFLPTSFAWLYRDRKFNCELSRNFRNLPGESVIYDNFGKQRVIAVGATESSFLKQSIPFKYQLGSKEGLAVQLIAQYLSQMEGTLFKAIRGNGLAYGVDIEVDMDNELLSFSIYRSSQLEQAYEEAKKVVFNEFEHVDEDEFEAAKRSLVSKIVQTEDTVINAAHRAIFNEFRELPPQFWREYVERIWNASMKEMVECSRNFVFDLFDDKKCCRAIAVPHGKLKDIEKHFEGIEVVCFSDLHVKTA</sequence>
<dbReference type="GeneID" id="6099294"/>